<gene>
    <name evidence="2" type="ORF">H5V45_21185</name>
</gene>
<feature type="chain" id="PRO_5031318468" evidence="1">
    <location>
        <begin position="32"/>
        <end position="129"/>
    </location>
</feature>
<feature type="signal peptide" evidence="1">
    <location>
        <begin position="1"/>
        <end position="31"/>
    </location>
</feature>
<proteinExistence type="predicted"/>
<reference evidence="2 3" key="1">
    <citation type="submission" date="2020-08" db="EMBL/GenBank/DDBJ databases">
        <authorList>
            <person name="Seo M.-J."/>
        </authorList>
    </citation>
    <scope>NUCLEOTIDE SEQUENCE [LARGE SCALE GENOMIC DNA]</scope>
    <source>
        <strain evidence="2 3">KIGAM211</strain>
    </source>
</reference>
<keyword evidence="3" id="KW-1185">Reference proteome</keyword>
<name>A0A7X0VCK0_9ACTN</name>
<protein>
    <submittedName>
        <fullName evidence="2">Uncharacterized protein</fullName>
    </submittedName>
</protein>
<evidence type="ECO:0000313" key="2">
    <source>
        <dbReference type="EMBL" id="MBB6629846.1"/>
    </source>
</evidence>
<dbReference type="RefSeq" id="WP_185255059.1">
    <property type="nucleotide sequence ID" value="NZ_JACKXE010000002.1"/>
</dbReference>
<dbReference type="AlphaFoldDB" id="A0A7X0VCK0"/>
<evidence type="ECO:0000256" key="1">
    <source>
        <dbReference type="SAM" id="SignalP"/>
    </source>
</evidence>
<comment type="caution">
    <text evidence="2">The sequence shown here is derived from an EMBL/GenBank/DDBJ whole genome shotgun (WGS) entry which is preliminary data.</text>
</comment>
<dbReference type="EMBL" id="JACKXE010000002">
    <property type="protein sequence ID" value="MBB6629846.1"/>
    <property type="molecule type" value="Genomic_DNA"/>
</dbReference>
<evidence type="ECO:0000313" key="3">
    <source>
        <dbReference type="Proteomes" id="UP000523955"/>
    </source>
</evidence>
<accession>A0A7X0VCK0</accession>
<dbReference type="Proteomes" id="UP000523955">
    <property type="component" value="Unassembled WGS sequence"/>
</dbReference>
<organism evidence="2 3">
    <name type="scientific">Nocardioides luti</name>
    <dbReference type="NCBI Taxonomy" id="2761101"/>
    <lineage>
        <taxon>Bacteria</taxon>
        <taxon>Bacillati</taxon>
        <taxon>Actinomycetota</taxon>
        <taxon>Actinomycetes</taxon>
        <taxon>Propionibacteriales</taxon>
        <taxon>Nocardioidaceae</taxon>
        <taxon>Nocardioides</taxon>
    </lineage>
</organism>
<keyword evidence="1" id="KW-0732">Signal</keyword>
<sequence length="129" mass="13658">MNVLTRTIALTTAGAIVAVPTAVLVAAPAQADVERQGACGSGTYELSVDREGNGFEIDAGLENQPVGSRWTIVLKHDGKRFAEVVRTTDGEGDLDVDRFRRNTSGKDVFTMKATRVGGGTTCSTKVTTR</sequence>